<evidence type="ECO:0000259" key="2">
    <source>
        <dbReference type="Pfam" id="PF01425"/>
    </source>
</evidence>
<gene>
    <name evidence="3" type="ORF">VSX56_11325</name>
</gene>
<dbReference type="Proteomes" id="UP001438953">
    <property type="component" value="Unassembled WGS sequence"/>
</dbReference>
<dbReference type="PANTHER" id="PTHR11895">
    <property type="entry name" value="TRANSAMIDASE"/>
    <property type="match status" value="1"/>
</dbReference>
<dbReference type="SUPFAM" id="SSF75304">
    <property type="entry name" value="Amidase signature (AS) enzymes"/>
    <property type="match status" value="1"/>
</dbReference>
<comment type="similarity">
    <text evidence="1">Belongs to the amidase family.</text>
</comment>
<dbReference type="Gene3D" id="3.90.1300.10">
    <property type="entry name" value="Amidase signature (AS) domain"/>
    <property type="match status" value="1"/>
</dbReference>
<dbReference type="InterPro" id="IPR000120">
    <property type="entry name" value="Amidase"/>
</dbReference>
<proteinExistence type="inferred from homology"/>
<dbReference type="EMBL" id="JAYWLC010000008">
    <property type="protein sequence ID" value="MER5172364.1"/>
    <property type="molecule type" value="Genomic_DNA"/>
</dbReference>
<dbReference type="RefSeq" id="WP_350937160.1">
    <property type="nucleotide sequence ID" value="NZ_JAYWLC010000008.1"/>
</dbReference>
<comment type="caution">
    <text evidence="3">The sequence shown here is derived from an EMBL/GenBank/DDBJ whole genome shotgun (WGS) entry which is preliminary data.</text>
</comment>
<name>A0ABV1SIN8_9RHOB</name>
<dbReference type="Pfam" id="PF01425">
    <property type="entry name" value="Amidase"/>
    <property type="match status" value="1"/>
</dbReference>
<dbReference type="InterPro" id="IPR023631">
    <property type="entry name" value="Amidase_dom"/>
</dbReference>
<organism evidence="3 4">
    <name type="scientific">Thioclava kandeliae</name>
    <dbReference type="NCBI Taxonomy" id="3070818"/>
    <lineage>
        <taxon>Bacteria</taxon>
        <taxon>Pseudomonadati</taxon>
        <taxon>Pseudomonadota</taxon>
        <taxon>Alphaproteobacteria</taxon>
        <taxon>Rhodobacterales</taxon>
        <taxon>Paracoccaceae</taxon>
        <taxon>Thioclava</taxon>
    </lineage>
</organism>
<dbReference type="PANTHER" id="PTHR11895:SF7">
    <property type="entry name" value="GLUTAMYL-TRNA(GLN) AMIDOTRANSFERASE SUBUNIT A, MITOCHONDRIAL"/>
    <property type="match status" value="1"/>
</dbReference>
<evidence type="ECO:0000313" key="3">
    <source>
        <dbReference type="EMBL" id="MER5172364.1"/>
    </source>
</evidence>
<evidence type="ECO:0000313" key="4">
    <source>
        <dbReference type="Proteomes" id="UP001438953"/>
    </source>
</evidence>
<evidence type="ECO:0000256" key="1">
    <source>
        <dbReference type="ARBA" id="ARBA00009199"/>
    </source>
</evidence>
<accession>A0ABV1SIN8</accession>
<sequence>MWDFSATKLIEQYKSGVLSPVEVMTALLTRIDEVNPKINALYEVDAAGAMAQAEASEARWKAGAPMGPLDGVPCVIKDSFAVKGMVMLRGLKARRDVAPDTKDCPPVARLREAGAIIFAKGTMPDMGFLGAGVNSANGVTRNPWDLSLNTGGSSAGPAAAVAAGLAPISVGSDVGGSVRLPATHCGLFALKPTAGAIPHLPYSRDRAAGPITRDVSDAILMMSVLGLPDAEAYEPGMDIPATLTPADLKGKRIGLMLSIGDSDAPAPEVEALIRKAAEVFKGLGADVTEMDNPVPFPFLEALTSYFAVKAASERAGLPEDRRGDMLPILTRCCDKGDAMSARDFAKALSTVEKAALAVNRATDAYDLVLAPTMPVANYPAEFTSADPEFPHRGVGFTALFNQTGQPAATVACGFAGTSPVGLQVIGAKGEDAAILSACLAYEAARGPLKPFPQTVGE</sequence>
<dbReference type="InterPro" id="IPR036928">
    <property type="entry name" value="AS_sf"/>
</dbReference>
<keyword evidence="4" id="KW-1185">Reference proteome</keyword>
<reference evidence="3 4" key="1">
    <citation type="submission" date="2024-06" db="EMBL/GenBank/DDBJ databases">
        <title>Thioclava kandeliae sp. nov. from a rhizosphere soil sample of Kandelia candel in a mangrove.</title>
        <authorList>
            <person name="Mu T."/>
        </authorList>
    </citation>
    <scope>NUCLEOTIDE SEQUENCE [LARGE SCALE GENOMIC DNA]</scope>
    <source>
        <strain evidence="3 4">CPCC 100088</strain>
    </source>
</reference>
<protein>
    <submittedName>
        <fullName evidence="3">Amidase family protein</fullName>
    </submittedName>
</protein>
<feature type="domain" description="Amidase" evidence="2">
    <location>
        <begin position="22"/>
        <end position="435"/>
    </location>
</feature>